<dbReference type="Pfam" id="PF01809">
    <property type="entry name" value="YidD"/>
    <property type="match status" value="1"/>
</dbReference>
<accession>A0A3D8J6P5</accession>
<dbReference type="PANTHER" id="PTHR33383:SF1">
    <property type="entry name" value="MEMBRANE PROTEIN INSERTION EFFICIENCY FACTOR-RELATED"/>
    <property type="match status" value="1"/>
</dbReference>
<evidence type="ECO:0000256" key="1">
    <source>
        <dbReference type="HAMAP-Rule" id="MF_00386"/>
    </source>
</evidence>
<evidence type="ECO:0000313" key="3">
    <source>
        <dbReference type="Proteomes" id="UP000256424"/>
    </source>
</evidence>
<keyword evidence="1" id="KW-0472">Membrane</keyword>
<comment type="function">
    <text evidence="1">Could be involved in insertion of integral membrane proteins into the membrane.</text>
</comment>
<dbReference type="OrthoDB" id="9801753at2"/>
<comment type="similarity">
    <text evidence="1">Belongs to the UPF0161 family.</text>
</comment>
<gene>
    <name evidence="2" type="primary">yidD</name>
    <name evidence="2" type="ORF">CQA66_02730</name>
</gene>
<keyword evidence="3" id="KW-1185">Reference proteome</keyword>
<dbReference type="InterPro" id="IPR002696">
    <property type="entry name" value="Membr_insert_effic_factor_YidD"/>
</dbReference>
<keyword evidence="1" id="KW-1003">Cell membrane</keyword>
<dbReference type="EMBL" id="NXLW01000003">
    <property type="protein sequence ID" value="RDU73153.1"/>
    <property type="molecule type" value="Genomic_DNA"/>
</dbReference>
<organism evidence="2 3">
    <name type="scientific">Helicobacter aurati</name>
    <dbReference type="NCBI Taxonomy" id="137778"/>
    <lineage>
        <taxon>Bacteria</taxon>
        <taxon>Pseudomonadati</taxon>
        <taxon>Campylobacterota</taxon>
        <taxon>Epsilonproteobacteria</taxon>
        <taxon>Campylobacterales</taxon>
        <taxon>Helicobacteraceae</taxon>
        <taxon>Helicobacter</taxon>
    </lineage>
</organism>
<protein>
    <recommendedName>
        <fullName evidence="1">Putative membrane protein insertion efficiency factor</fullName>
    </recommendedName>
</protein>
<dbReference type="RefSeq" id="WP_104762698.1">
    <property type="nucleotide sequence ID" value="NZ_FZPM01000006.1"/>
</dbReference>
<proteinExistence type="inferred from homology"/>
<reference evidence="2 3" key="1">
    <citation type="submission" date="2018-04" db="EMBL/GenBank/DDBJ databases">
        <title>Novel Campyloabacter and Helicobacter Species and Strains.</title>
        <authorList>
            <person name="Mannion A.J."/>
            <person name="Shen Z."/>
            <person name="Fox J.G."/>
        </authorList>
    </citation>
    <scope>NUCLEOTIDE SEQUENCE [LARGE SCALE GENOMIC DNA]</scope>
    <source>
        <strain evidence="2 3">MIT 97-5075</strain>
    </source>
</reference>
<dbReference type="GO" id="GO:0005886">
    <property type="term" value="C:plasma membrane"/>
    <property type="evidence" value="ECO:0007669"/>
    <property type="project" value="UniProtKB-SubCell"/>
</dbReference>
<dbReference type="NCBIfam" id="TIGR00278">
    <property type="entry name" value="membrane protein insertion efficiency factor YidD"/>
    <property type="match status" value="1"/>
</dbReference>
<evidence type="ECO:0000313" key="2">
    <source>
        <dbReference type="EMBL" id="RDU73153.1"/>
    </source>
</evidence>
<comment type="subcellular location">
    <subcellularLocation>
        <location evidence="1">Cell membrane</location>
        <topology evidence="1">Peripheral membrane protein</topology>
        <orientation evidence="1">Cytoplasmic side</orientation>
    </subcellularLocation>
</comment>
<dbReference type="AlphaFoldDB" id="A0A3D8J6P5"/>
<name>A0A3D8J6P5_9HELI</name>
<sequence>MQSLFLFLITMYQRYISPFIPPACRYYPTCSNYALLLIKFDNILCALLKISYRILSCNPLSKGGFAPAFVFLAAKKYKEKQRHQRLLCFQQTHNLSRICPQIPQKLTYFFVESNTHLLLRRFQKFYIISVYLK</sequence>
<dbReference type="SMART" id="SM01234">
    <property type="entry name" value="Haemolytic"/>
    <property type="match status" value="1"/>
</dbReference>
<dbReference type="PANTHER" id="PTHR33383">
    <property type="entry name" value="MEMBRANE PROTEIN INSERTION EFFICIENCY FACTOR-RELATED"/>
    <property type="match status" value="1"/>
</dbReference>
<dbReference type="HAMAP" id="MF_00386">
    <property type="entry name" value="UPF0161_YidD"/>
    <property type="match status" value="1"/>
</dbReference>
<dbReference type="Proteomes" id="UP000256424">
    <property type="component" value="Unassembled WGS sequence"/>
</dbReference>
<comment type="caution">
    <text evidence="2">The sequence shown here is derived from an EMBL/GenBank/DDBJ whole genome shotgun (WGS) entry which is preliminary data.</text>
</comment>